<feature type="compositionally biased region" description="Basic and acidic residues" evidence="1">
    <location>
        <begin position="16"/>
        <end position="113"/>
    </location>
</feature>
<sequence length="233" mass="26946">MTLATALGGAGSADATHPRKTEAVHDSETKEEKKVREKREKEHDELEKKERDEAKKERERKQEEERKEAEKARKEREEVAKDKLDEAKHHRTLEKLKEPTKEERKVRDTERREEALNRLNTAITSARRVNISAPGGSLYTVNYLRDIVKRAGGSYEESPDDTNPEGKVLNLTAQIYQRNGYEIELSASWDGELPLVIGVGSEYYGKYFAQWDYSRPLQDLESLALKRAYENLR</sequence>
<reference evidence="2 3" key="1">
    <citation type="journal article" date="2016" name="Nat. Commun.">
        <title>Thousands of microbial genomes shed light on interconnected biogeochemical processes in an aquifer system.</title>
        <authorList>
            <person name="Anantharaman K."/>
            <person name="Brown C.T."/>
            <person name="Hug L.A."/>
            <person name="Sharon I."/>
            <person name="Castelle C.J."/>
            <person name="Probst A.J."/>
            <person name="Thomas B.C."/>
            <person name="Singh A."/>
            <person name="Wilkins M.J."/>
            <person name="Karaoz U."/>
            <person name="Brodie E.L."/>
            <person name="Williams K.H."/>
            <person name="Hubbard S.S."/>
            <person name="Banfield J.F."/>
        </authorList>
    </citation>
    <scope>NUCLEOTIDE SEQUENCE [LARGE SCALE GENOMIC DNA]</scope>
</reference>
<proteinExistence type="predicted"/>
<gene>
    <name evidence="2" type="ORF">A3A27_00970</name>
</gene>
<accession>A0A1G2RIG3</accession>
<evidence type="ECO:0000313" key="3">
    <source>
        <dbReference type="Proteomes" id="UP000177287"/>
    </source>
</evidence>
<organism evidence="2 3">
    <name type="scientific">Candidatus Wildermuthbacteria bacterium RIFCSPLOWO2_01_FULL_47_18</name>
    <dbReference type="NCBI Taxonomy" id="1802460"/>
    <lineage>
        <taxon>Bacteria</taxon>
        <taxon>Candidatus Wildermuthiibacteriota</taxon>
    </lineage>
</organism>
<comment type="caution">
    <text evidence="2">The sequence shown here is derived from an EMBL/GenBank/DDBJ whole genome shotgun (WGS) entry which is preliminary data.</text>
</comment>
<dbReference type="EMBL" id="MHUF01000015">
    <property type="protein sequence ID" value="OHA72644.1"/>
    <property type="molecule type" value="Genomic_DNA"/>
</dbReference>
<evidence type="ECO:0000313" key="2">
    <source>
        <dbReference type="EMBL" id="OHA72644.1"/>
    </source>
</evidence>
<evidence type="ECO:0000256" key="1">
    <source>
        <dbReference type="SAM" id="MobiDB-lite"/>
    </source>
</evidence>
<name>A0A1G2RIG3_9BACT</name>
<feature type="compositionally biased region" description="Low complexity" evidence="1">
    <location>
        <begin position="1"/>
        <end position="15"/>
    </location>
</feature>
<dbReference type="AlphaFoldDB" id="A0A1G2RIG3"/>
<protein>
    <submittedName>
        <fullName evidence="2">Uncharacterized protein</fullName>
    </submittedName>
</protein>
<dbReference type="Proteomes" id="UP000177287">
    <property type="component" value="Unassembled WGS sequence"/>
</dbReference>
<feature type="region of interest" description="Disordered" evidence="1">
    <location>
        <begin position="1"/>
        <end position="113"/>
    </location>
</feature>